<evidence type="ECO:0000256" key="1">
    <source>
        <dbReference type="SAM" id="MobiDB-lite"/>
    </source>
</evidence>
<evidence type="ECO:0000313" key="4">
    <source>
        <dbReference type="Proteomes" id="UP000630594"/>
    </source>
</evidence>
<evidence type="ECO:0000313" key="3">
    <source>
        <dbReference type="EMBL" id="GGD08278.1"/>
    </source>
</evidence>
<keyword evidence="2" id="KW-0472">Membrane</keyword>
<protein>
    <recommendedName>
        <fullName evidence="5">Secreted protein</fullName>
    </recommendedName>
</protein>
<evidence type="ECO:0008006" key="5">
    <source>
        <dbReference type="Google" id="ProtNLM"/>
    </source>
</evidence>
<sequence>MTDRPTPIGERPVLAGLLALTGVAVVVGLLAGLTLLTGTKILGIGGGGGGSASGQASAGETLYLPDPVETSGPDGPLITLDVDPTSAPTGDEDEAEEKLSEEEREKQRKKREAEREKITLSAGQSSVSAMQRIDLTGTYPAGSGAILQVQRFENGAWANFPVTVSVNNGSFGTYVMTGQSGETRFRVLDTDSGKASNVVTVTIG</sequence>
<keyword evidence="4" id="KW-1185">Reference proteome</keyword>
<dbReference type="RefSeq" id="WP_188420763.1">
    <property type="nucleotide sequence ID" value="NZ_BMCK01000001.1"/>
</dbReference>
<feature type="transmembrane region" description="Helical" evidence="2">
    <location>
        <begin position="12"/>
        <end position="36"/>
    </location>
</feature>
<keyword evidence="2" id="KW-0812">Transmembrane</keyword>
<evidence type="ECO:0000256" key="2">
    <source>
        <dbReference type="SAM" id="Phobius"/>
    </source>
</evidence>
<name>A0ABQ1PZA9_9ACTN</name>
<reference evidence="4" key="1">
    <citation type="journal article" date="2019" name="Int. J. Syst. Evol. Microbiol.">
        <title>The Global Catalogue of Microorganisms (GCM) 10K type strain sequencing project: providing services to taxonomists for standard genome sequencing and annotation.</title>
        <authorList>
            <consortium name="The Broad Institute Genomics Platform"/>
            <consortium name="The Broad Institute Genome Sequencing Center for Infectious Disease"/>
            <person name="Wu L."/>
            <person name="Ma J."/>
        </authorList>
    </citation>
    <scope>NUCLEOTIDE SEQUENCE [LARGE SCALE GENOMIC DNA]</scope>
    <source>
        <strain evidence="4">CCM 7403</strain>
    </source>
</reference>
<gene>
    <name evidence="3" type="ORF">GCM10007231_03860</name>
</gene>
<proteinExistence type="predicted"/>
<dbReference type="EMBL" id="BMCK01000001">
    <property type="protein sequence ID" value="GGD08278.1"/>
    <property type="molecule type" value="Genomic_DNA"/>
</dbReference>
<keyword evidence="2" id="KW-1133">Transmembrane helix</keyword>
<organism evidence="3 4">
    <name type="scientific">Nocardioides daphniae</name>
    <dbReference type="NCBI Taxonomy" id="402297"/>
    <lineage>
        <taxon>Bacteria</taxon>
        <taxon>Bacillati</taxon>
        <taxon>Actinomycetota</taxon>
        <taxon>Actinomycetes</taxon>
        <taxon>Propionibacteriales</taxon>
        <taxon>Nocardioidaceae</taxon>
        <taxon>Nocardioides</taxon>
    </lineage>
</organism>
<comment type="caution">
    <text evidence="3">The sequence shown here is derived from an EMBL/GenBank/DDBJ whole genome shotgun (WGS) entry which is preliminary data.</text>
</comment>
<dbReference type="Proteomes" id="UP000630594">
    <property type="component" value="Unassembled WGS sequence"/>
</dbReference>
<feature type="compositionally biased region" description="Basic and acidic residues" evidence="1">
    <location>
        <begin position="97"/>
        <end position="118"/>
    </location>
</feature>
<feature type="region of interest" description="Disordered" evidence="1">
    <location>
        <begin position="47"/>
        <end position="122"/>
    </location>
</feature>
<accession>A0ABQ1PZA9</accession>